<dbReference type="EMBL" id="QGKL01000042">
    <property type="protein sequence ID" value="PWQ93803.1"/>
    <property type="molecule type" value="Genomic_DNA"/>
</dbReference>
<keyword evidence="1" id="KW-0732">Signal</keyword>
<evidence type="ECO:0000313" key="3">
    <source>
        <dbReference type="Proteomes" id="UP000245506"/>
    </source>
</evidence>
<comment type="caution">
    <text evidence="2">The sequence shown here is derived from an EMBL/GenBank/DDBJ whole genome shotgun (WGS) entry which is preliminary data.</text>
</comment>
<feature type="signal peptide" evidence="1">
    <location>
        <begin position="1"/>
        <end position="20"/>
    </location>
</feature>
<evidence type="ECO:0008006" key="4">
    <source>
        <dbReference type="Google" id="ProtNLM"/>
    </source>
</evidence>
<dbReference type="Proteomes" id="UP000245506">
    <property type="component" value="Unassembled WGS sequence"/>
</dbReference>
<evidence type="ECO:0000313" key="2">
    <source>
        <dbReference type="EMBL" id="PWQ93803.1"/>
    </source>
</evidence>
<accession>A0A317C8T7</accession>
<name>A0A317C8T7_9GAMM</name>
<feature type="chain" id="PRO_5016301513" description="Lipoprotein" evidence="1">
    <location>
        <begin position="21"/>
        <end position="134"/>
    </location>
</feature>
<reference evidence="2 3" key="1">
    <citation type="submission" date="2018-05" db="EMBL/GenBank/DDBJ databases">
        <title>Leucothrix arctica sp. nov., isolated from Arctic seawater.</title>
        <authorList>
            <person name="Choi A."/>
            <person name="Baek K."/>
        </authorList>
    </citation>
    <scope>NUCLEOTIDE SEQUENCE [LARGE SCALE GENOMIC DNA]</scope>
    <source>
        <strain evidence="2 3">IMCC9719</strain>
    </source>
</reference>
<dbReference type="RefSeq" id="WP_109826127.1">
    <property type="nucleotide sequence ID" value="NZ_QGKL01000042.1"/>
</dbReference>
<dbReference type="AlphaFoldDB" id="A0A317C8T7"/>
<keyword evidence="3" id="KW-1185">Reference proteome</keyword>
<proteinExistence type="predicted"/>
<gene>
    <name evidence="2" type="ORF">DKT75_19565</name>
</gene>
<protein>
    <recommendedName>
        <fullName evidence="4">Lipoprotein</fullName>
    </recommendedName>
</protein>
<evidence type="ECO:0000256" key="1">
    <source>
        <dbReference type="SAM" id="SignalP"/>
    </source>
</evidence>
<sequence length="134" mass="15517">MKKIALVLTVLAVTSLTACSKYKNATYEDQKRQNFANTINSTSPTLRASIITEKMVEELSLTEVQKNKVAFINEDFSTRYNILAASNNPKINKRDEFIKLTREKDGELKKILNNSQITKWHTISELFWEEFRII</sequence>
<organism evidence="2 3">
    <name type="scientific">Leucothrix arctica</name>
    <dbReference type="NCBI Taxonomy" id="1481894"/>
    <lineage>
        <taxon>Bacteria</taxon>
        <taxon>Pseudomonadati</taxon>
        <taxon>Pseudomonadota</taxon>
        <taxon>Gammaproteobacteria</taxon>
        <taxon>Thiotrichales</taxon>
        <taxon>Thiotrichaceae</taxon>
        <taxon>Leucothrix</taxon>
    </lineage>
</organism>
<dbReference type="PROSITE" id="PS51257">
    <property type="entry name" value="PROKAR_LIPOPROTEIN"/>
    <property type="match status" value="1"/>
</dbReference>